<keyword evidence="3" id="KW-1185">Reference proteome</keyword>
<protein>
    <submittedName>
        <fullName evidence="2">MFS family permease</fullName>
    </submittedName>
</protein>
<accession>A0ABS4WC10</accession>
<dbReference type="EMBL" id="JAGIOE010000001">
    <property type="protein sequence ID" value="MBP2373741.1"/>
    <property type="molecule type" value="Genomic_DNA"/>
</dbReference>
<evidence type="ECO:0000313" key="3">
    <source>
        <dbReference type="Proteomes" id="UP000766570"/>
    </source>
</evidence>
<organism evidence="2 3">
    <name type="scientific">Paeniglutamicibacter psychrophenolicus</name>
    <dbReference type="NCBI Taxonomy" id="257454"/>
    <lineage>
        <taxon>Bacteria</taxon>
        <taxon>Bacillati</taxon>
        <taxon>Actinomycetota</taxon>
        <taxon>Actinomycetes</taxon>
        <taxon>Micrococcales</taxon>
        <taxon>Micrococcaceae</taxon>
        <taxon>Paeniglutamicibacter</taxon>
    </lineage>
</organism>
<keyword evidence="1" id="KW-1133">Transmembrane helix</keyword>
<proteinExistence type="predicted"/>
<sequence>MESSQHPSTPTPADKAPGDIEVEVYAAPRFWPFVGIGALLGVVIAFVSAFTGEESADFSRAAVAGFLSVAFAFFGVLLAGIVFLVVDRITRKKARRALAVPMGDPEHR</sequence>
<dbReference type="RefSeq" id="WP_209906881.1">
    <property type="nucleotide sequence ID" value="NZ_BAAAMI010000011.1"/>
</dbReference>
<keyword evidence="1" id="KW-0812">Transmembrane</keyword>
<name>A0ABS4WC10_9MICC</name>
<gene>
    <name evidence="2" type="ORF">JOF46_001653</name>
</gene>
<evidence type="ECO:0000313" key="2">
    <source>
        <dbReference type="EMBL" id="MBP2373741.1"/>
    </source>
</evidence>
<reference evidence="2 3" key="1">
    <citation type="submission" date="2021-03" db="EMBL/GenBank/DDBJ databases">
        <title>Sequencing the genomes of 1000 actinobacteria strains.</title>
        <authorList>
            <person name="Klenk H.-P."/>
        </authorList>
    </citation>
    <scope>NUCLEOTIDE SEQUENCE [LARGE SCALE GENOMIC DNA]</scope>
    <source>
        <strain evidence="2 3">DSM 15454</strain>
    </source>
</reference>
<comment type="caution">
    <text evidence="2">The sequence shown here is derived from an EMBL/GenBank/DDBJ whole genome shotgun (WGS) entry which is preliminary data.</text>
</comment>
<feature type="transmembrane region" description="Helical" evidence="1">
    <location>
        <begin position="30"/>
        <end position="50"/>
    </location>
</feature>
<keyword evidence="1" id="KW-0472">Membrane</keyword>
<feature type="transmembrane region" description="Helical" evidence="1">
    <location>
        <begin position="62"/>
        <end position="86"/>
    </location>
</feature>
<evidence type="ECO:0000256" key="1">
    <source>
        <dbReference type="SAM" id="Phobius"/>
    </source>
</evidence>
<dbReference type="Proteomes" id="UP000766570">
    <property type="component" value="Unassembled WGS sequence"/>
</dbReference>